<accession>A0AAV2TZM6</accession>
<dbReference type="AlphaFoldDB" id="A0AAV2TZM6"/>
<evidence type="ECO:0000256" key="1">
    <source>
        <dbReference type="ARBA" id="ARBA00004342"/>
    </source>
</evidence>
<dbReference type="SMART" id="SM00175">
    <property type="entry name" value="RAB"/>
    <property type="match status" value="1"/>
</dbReference>
<dbReference type="EMBL" id="CAXLJL010001022">
    <property type="protein sequence ID" value="CAL5142347.1"/>
    <property type="molecule type" value="Genomic_DNA"/>
</dbReference>
<dbReference type="GO" id="GO:0003924">
    <property type="term" value="F:GTPase activity"/>
    <property type="evidence" value="ECO:0007669"/>
    <property type="project" value="InterPro"/>
</dbReference>
<dbReference type="InterPro" id="IPR027417">
    <property type="entry name" value="P-loop_NTPase"/>
</dbReference>
<evidence type="ECO:0000313" key="11">
    <source>
        <dbReference type="Proteomes" id="UP001497525"/>
    </source>
</evidence>
<dbReference type="PANTHER" id="PTHR24072">
    <property type="entry name" value="RHO FAMILY GTPASE"/>
    <property type="match status" value="1"/>
</dbReference>
<dbReference type="SUPFAM" id="SSF52540">
    <property type="entry name" value="P-loop containing nucleoside triphosphate hydrolases"/>
    <property type="match status" value="1"/>
</dbReference>
<dbReference type="Proteomes" id="UP001497525">
    <property type="component" value="Unassembled WGS sequence"/>
</dbReference>
<dbReference type="PROSITE" id="PS51419">
    <property type="entry name" value="RAB"/>
    <property type="match status" value="1"/>
</dbReference>
<keyword evidence="9" id="KW-0636">Prenylation</keyword>
<dbReference type="Gene3D" id="3.40.50.300">
    <property type="entry name" value="P-loop containing nucleotide triphosphate hydrolases"/>
    <property type="match status" value="1"/>
</dbReference>
<dbReference type="InterPro" id="IPR001806">
    <property type="entry name" value="Small_GTPase"/>
</dbReference>
<keyword evidence="7" id="KW-0472">Membrane</keyword>
<dbReference type="GO" id="GO:0005525">
    <property type="term" value="F:GTP binding"/>
    <property type="evidence" value="ECO:0007669"/>
    <property type="project" value="UniProtKB-KW"/>
</dbReference>
<dbReference type="GO" id="GO:0007264">
    <property type="term" value="P:small GTPase-mediated signal transduction"/>
    <property type="evidence" value="ECO:0007669"/>
    <property type="project" value="InterPro"/>
</dbReference>
<dbReference type="SMART" id="SM00173">
    <property type="entry name" value="RAS"/>
    <property type="match status" value="1"/>
</dbReference>
<organism evidence="10 11">
    <name type="scientific">Calicophoron daubneyi</name>
    <name type="common">Rumen fluke</name>
    <name type="synonym">Paramphistomum daubneyi</name>
    <dbReference type="NCBI Taxonomy" id="300641"/>
    <lineage>
        <taxon>Eukaryota</taxon>
        <taxon>Metazoa</taxon>
        <taxon>Spiralia</taxon>
        <taxon>Lophotrochozoa</taxon>
        <taxon>Platyhelminthes</taxon>
        <taxon>Trematoda</taxon>
        <taxon>Digenea</taxon>
        <taxon>Plagiorchiida</taxon>
        <taxon>Pronocephalata</taxon>
        <taxon>Paramphistomoidea</taxon>
        <taxon>Paramphistomidae</taxon>
        <taxon>Calicophoron</taxon>
    </lineage>
</organism>
<evidence type="ECO:0000256" key="5">
    <source>
        <dbReference type="ARBA" id="ARBA00022741"/>
    </source>
</evidence>
<dbReference type="PROSITE" id="PS51421">
    <property type="entry name" value="RAS"/>
    <property type="match status" value="1"/>
</dbReference>
<dbReference type="SMART" id="SM00176">
    <property type="entry name" value="RAN"/>
    <property type="match status" value="1"/>
</dbReference>
<dbReference type="Pfam" id="PF00071">
    <property type="entry name" value="Ras"/>
    <property type="match status" value="1"/>
</dbReference>
<dbReference type="SMART" id="SM00174">
    <property type="entry name" value="RHO"/>
    <property type="match status" value="1"/>
</dbReference>
<keyword evidence="8" id="KW-0449">Lipoprotein</keyword>
<evidence type="ECO:0000256" key="9">
    <source>
        <dbReference type="ARBA" id="ARBA00023289"/>
    </source>
</evidence>
<evidence type="ECO:0000256" key="8">
    <source>
        <dbReference type="ARBA" id="ARBA00023288"/>
    </source>
</evidence>
<comment type="caution">
    <text evidence="10">The sequence shown here is derived from an EMBL/GenBank/DDBJ whole genome shotgun (WGS) entry which is preliminary data.</text>
</comment>
<evidence type="ECO:0000256" key="2">
    <source>
        <dbReference type="ARBA" id="ARBA00010142"/>
    </source>
</evidence>
<comment type="similarity">
    <text evidence="2">Belongs to the small GTPase superfamily. Rho family.</text>
</comment>
<keyword evidence="3" id="KW-1003">Cell membrane</keyword>
<evidence type="ECO:0000256" key="7">
    <source>
        <dbReference type="ARBA" id="ARBA00023136"/>
    </source>
</evidence>
<dbReference type="CDD" id="cd00157">
    <property type="entry name" value="Rho"/>
    <property type="match status" value="1"/>
</dbReference>
<dbReference type="FunFam" id="3.40.50.300:FF:000983">
    <property type="entry name" value="Rho family GTPase"/>
    <property type="match status" value="1"/>
</dbReference>
<dbReference type="PROSITE" id="PS51420">
    <property type="entry name" value="RHO"/>
    <property type="match status" value="1"/>
</dbReference>
<protein>
    <submittedName>
        <fullName evidence="10">Uncharacterized protein</fullName>
    </submittedName>
</protein>
<reference evidence="10" key="1">
    <citation type="submission" date="2024-06" db="EMBL/GenBank/DDBJ databases">
        <authorList>
            <person name="Liu X."/>
            <person name="Lenzi L."/>
            <person name="Haldenby T S."/>
            <person name="Uol C."/>
        </authorList>
    </citation>
    <scope>NUCLEOTIDE SEQUENCE</scope>
</reference>
<evidence type="ECO:0000256" key="6">
    <source>
        <dbReference type="ARBA" id="ARBA00023134"/>
    </source>
</evidence>
<evidence type="ECO:0000256" key="3">
    <source>
        <dbReference type="ARBA" id="ARBA00022475"/>
    </source>
</evidence>
<gene>
    <name evidence="10" type="ORF">CDAUBV1_LOCUS17584</name>
</gene>
<dbReference type="GO" id="GO:0005886">
    <property type="term" value="C:plasma membrane"/>
    <property type="evidence" value="ECO:0007669"/>
    <property type="project" value="UniProtKB-SubCell"/>
</dbReference>
<keyword evidence="6" id="KW-0342">GTP-binding</keyword>
<sequence>MAQHRPLKIVVVGDGAVGKTCMLITYVEGRFPAEYVPTVFENYSGSVMVDGEIVPFELWDTAGQEEYSHLRPLTYAGTDLVILCFSIANEASFKNVEDKWVPELTTHVPRAPILLVGCKLDIRKDVEVPGLLSFVTYAQGSALARRIKAKGYLECSALTNEGVKEVFDQSIRHLLAKNQRRTKRHKCCLL</sequence>
<keyword evidence="4" id="KW-0488">Methylation</keyword>
<evidence type="ECO:0000256" key="4">
    <source>
        <dbReference type="ARBA" id="ARBA00022481"/>
    </source>
</evidence>
<dbReference type="NCBIfam" id="TIGR00231">
    <property type="entry name" value="small_GTP"/>
    <property type="match status" value="1"/>
</dbReference>
<dbReference type="PRINTS" id="PR00449">
    <property type="entry name" value="RASTRNSFRMNG"/>
</dbReference>
<keyword evidence="5" id="KW-0547">Nucleotide-binding</keyword>
<name>A0AAV2TZM6_CALDB</name>
<dbReference type="InterPro" id="IPR003578">
    <property type="entry name" value="Small_GTPase_Rho"/>
</dbReference>
<comment type="subcellular location">
    <subcellularLocation>
        <location evidence="1">Cell membrane</location>
        <topology evidence="1">Lipid-anchor</topology>
        <orientation evidence="1">Cytoplasmic side</orientation>
    </subcellularLocation>
</comment>
<dbReference type="InterPro" id="IPR005225">
    <property type="entry name" value="Small_GTP-bd"/>
</dbReference>
<proteinExistence type="inferred from homology"/>
<evidence type="ECO:0000313" key="10">
    <source>
        <dbReference type="EMBL" id="CAL5142347.1"/>
    </source>
</evidence>